<dbReference type="Pfam" id="PF00702">
    <property type="entry name" value="Hydrolase"/>
    <property type="match status" value="1"/>
</dbReference>
<keyword evidence="2" id="KW-1185">Reference proteome</keyword>
<name>A0A1V0GWC7_9RHOB</name>
<dbReference type="NCBIfam" id="TIGR01993">
    <property type="entry name" value="Pyr-5-nucltdase"/>
    <property type="match status" value="1"/>
</dbReference>
<dbReference type="Gene3D" id="3.40.50.1000">
    <property type="entry name" value="HAD superfamily/HAD-like"/>
    <property type="match status" value="1"/>
</dbReference>
<dbReference type="SUPFAM" id="SSF56784">
    <property type="entry name" value="HAD-like"/>
    <property type="match status" value="1"/>
</dbReference>
<dbReference type="eggNOG" id="COG1011">
    <property type="taxonomic scope" value="Bacteria"/>
</dbReference>
<dbReference type="RefSeq" id="WP_080622545.1">
    <property type="nucleotide sequence ID" value="NZ_CAWMZI010000001.1"/>
</dbReference>
<dbReference type="PANTHER" id="PTHR12725:SF117">
    <property type="entry name" value="HALOACID DEHALOGENASE-LIKE HYDROLASE"/>
    <property type="match status" value="1"/>
</dbReference>
<accession>A0A1V0GWC7</accession>
<sequence length="234" mass="25557">MDLRHVTTWIFDLDNTLYAPEMRLFDQIERRMTAYVMRELRVDRATADRLRSHYWREHGTTLSGLMAEHGIDPMAYLREVHDIDFSGLSPDPELAALIAALPGRKIVHTNGDVAYAGRVLERRGLTGFDEIHGIDSLGFHPKPDPRAYAAVMAASGFQPGTAAMFEDDPRNLSVPHALGMTTILVGSGRLGPDLLASGHDHGPHVHHHTADLAAFLRTLAGAGACAQNGISLPA</sequence>
<proteinExistence type="predicted"/>
<dbReference type="InterPro" id="IPR023214">
    <property type="entry name" value="HAD_sf"/>
</dbReference>
<evidence type="ECO:0000313" key="2">
    <source>
        <dbReference type="Proteomes" id="UP000191257"/>
    </source>
</evidence>
<dbReference type="KEGG" id="pye:A6J80_18825"/>
<organism evidence="1 2">
    <name type="scientific">Paracoccus yeei</name>
    <dbReference type="NCBI Taxonomy" id="147645"/>
    <lineage>
        <taxon>Bacteria</taxon>
        <taxon>Pseudomonadati</taxon>
        <taxon>Pseudomonadota</taxon>
        <taxon>Alphaproteobacteria</taxon>
        <taxon>Rhodobacterales</taxon>
        <taxon>Paracoccaceae</taxon>
        <taxon>Paracoccus</taxon>
    </lineage>
</organism>
<dbReference type="STRING" id="147645.A6J80_18825"/>
<dbReference type="EMBL" id="CP020442">
    <property type="protein sequence ID" value="ARC38137.1"/>
    <property type="molecule type" value="Genomic_DNA"/>
</dbReference>
<dbReference type="NCBIfam" id="TIGR01509">
    <property type="entry name" value="HAD-SF-IA-v3"/>
    <property type="match status" value="1"/>
</dbReference>
<reference evidence="1" key="1">
    <citation type="submission" date="2017-12" db="EMBL/GenBank/DDBJ databases">
        <title>FDA dAtabase for Regulatory Grade micrObial Sequences (FDA-ARGOS): Supporting development and validation of Infectious Disease Dx tests.</title>
        <authorList>
            <person name="Campos J."/>
            <person name="Goldberg B."/>
            <person name="Tallon L."/>
            <person name="Sadzewicz L."/>
            <person name="Sengamalay N."/>
            <person name="Ott S."/>
            <person name="Godinez A."/>
            <person name="Nagaraj S."/>
            <person name="Vyas G."/>
            <person name="Aluvathingal J."/>
            <person name="Nadendla S."/>
            <person name="Geyer C."/>
            <person name="Nandy P."/>
            <person name="Hobson J."/>
            <person name="Sichtig H."/>
        </authorList>
    </citation>
    <scope>NUCLEOTIDE SEQUENCE</scope>
    <source>
        <strain evidence="1">FDAARGOS_252</strain>
    </source>
</reference>
<dbReference type="Proteomes" id="UP000191257">
    <property type="component" value="Chromosome"/>
</dbReference>
<dbReference type="InterPro" id="IPR036412">
    <property type="entry name" value="HAD-like_sf"/>
</dbReference>
<evidence type="ECO:0000313" key="1">
    <source>
        <dbReference type="EMBL" id="ARC38137.1"/>
    </source>
</evidence>
<protein>
    <submittedName>
        <fullName evidence="1">Pyrimidine 5'-nucleotidase</fullName>
    </submittedName>
</protein>
<dbReference type="SFLD" id="SFLDG01132">
    <property type="entry name" value="C1.5.3:_5'-Nucleotidase_Like"/>
    <property type="match status" value="1"/>
</dbReference>
<dbReference type="InterPro" id="IPR010237">
    <property type="entry name" value="Pyr-5-nucltdase"/>
</dbReference>
<gene>
    <name evidence="1" type="ORF">A6J80_18825</name>
</gene>
<dbReference type="CDD" id="cd02604">
    <property type="entry name" value="HAD_5NT"/>
    <property type="match status" value="1"/>
</dbReference>
<dbReference type="SFLD" id="SFLDS00003">
    <property type="entry name" value="Haloacid_Dehalogenase"/>
    <property type="match status" value="1"/>
</dbReference>
<dbReference type="Gene3D" id="1.10.150.450">
    <property type="match status" value="1"/>
</dbReference>
<dbReference type="AlphaFoldDB" id="A0A1V0GWC7"/>
<dbReference type="InterPro" id="IPR006439">
    <property type="entry name" value="HAD-SF_hydro_IA"/>
</dbReference>
<dbReference type="PANTHER" id="PTHR12725">
    <property type="entry name" value="HALOACID DEHALOGENASE-LIKE HYDROLASE"/>
    <property type="match status" value="1"/>
</dbReference>
<dbReference type="SFLD" id="SFLDG01129">
    <property type="entry name" value="C1.5:_HAD__Beta-PGM__Phosphata"/>
    <property type="match status" value="1"/>
</dbReference>